<dbReference type="InterPro" id="IPR003850">
    <property type="entry name" value="PurS"/>
</dbReference>
<dbReference type="PANTHER" id="PTHR34696:SF1">
    <property type="entry name" value="PHOSPHORIBOSYLFORMYLGLYCINAMIDINE SYNTHASE SUBUNIT PURS"/>
    <property type="match status" value="1"/>
</dbReference>
<dbReference type="UniPathway" id="UPA00074">
    <property type="reaction ID" value="UER00128"/>
</dbReference>
<dbReference type="AlphaFoldDB" id="A0A2P8CWX1"/>
<comment type="function">
    <text evidence="6">Part of the phosphoribosylformylglycinamidine synthase complex involved in the purines biosynthetic pathway. Catalyzes the ATP-dependent conversion of formylglycinamide ribonucleotide (FGAR) and glutamine to yield formylglycinamidine ribonucleotide (FGAM) and glutamate. The FGAM synthase complex is composed of three subunits. PurQ produces an ammonia molecule by converting glutamine to glutamate. PurL transfers the ammonia molecule to FGAR to form FGAM in an ATP-dependent manner. PurS interacts with PurQ and PurL and is thought to assist in the transfer of the ammonia molecule from PurQ to PurL.</text>
</comment>
<name>A0A2P8CWX1_9BACT</name>
<dbReference type="GO" id="GO:0004642">
    <property type="term" value="F:phosphoribosylformylglycinamidine synthase activity"/>
    <property type="evidence" value="ECO:0007669"/>
    <property type="project" value="UniProtKB-UniRule"/>
</dbReference>
<sequence>MKFTAHVNVMPLKELLDPQGKAVTESLHNLGLTQIDNVRIGKHITLLIEAASEEEAKAKTEEACKKLLANQVMESFDFTLTANA</sequence>
<comment type="pathway">
    <text evidence="6">Purine metabolism; IMP biosynthesis via de novo pathway; 5-amino-1-(5-phospho-D-ribosyl)imidazole from N(2)-formyl-N(1)-(5-phospho-D-ribosyl)glycinamide: step 1/2.</text>
</comment>
<dbReference type="Pfam" id="PF02700">
    <property type="entry name" value="PurS"/>
    <property type="match status" value="1"/>
</dbReference>
<evidence type="ECO:0000313" key="7">
    <source>
        <dbReference type="EMBL" id="PSK89472.1"/>
    </source>
</evidence>
<comment type="subcellular location">
    <subcellularLocation>
        <location evidence="6">Cytoplasm</location>
    </subcellularLocation>
</comment>
<comment type="subunit">
    <text evidence="6">Part of the FGAM synthase complex composed of 1 PurL, 1 PurQ and 2 PurS subunits.</text>
</comment>
<evidence type="ECO:0000313" key="8">
    <source>
        <dbReference type="Proteomes" id="UP000240572"/>
    </source>
</evidence>
<dbReference type="GO" id="GO:0005524">
    <property type="term" value="F:ATP binding"/>
    <property type="evidence" value="ECO:0007669"/>
    <property type="project" value="UniProtKB-UniRule"/>
</dbReference>
<keyword evidence="4 6" id="KW-0658">Purine biosynthesis</keyword>
<evidence type="ECO:0000256" key="1">
    <source>
        <dbReference type="ARBA" id="ARBA00022490"/>
    </source>
</evidence>
<dbReference type="InterPro" id="IPR036604">
    <property type="entry name" value="PurS-like_sf"/>
</dbReference>
<keyword evidence="8" id="KW-1185">Reference proteome</keyword>
<comment type="similarity">
    <text evidence="6">Belongs to the PurS family.</text>
</comment>
<dbReference type="NCBIfam" id="TIGR00302">
    <property type="entry name" value="phosphoribosylformylglycinamidine synthase subunit PurS"/>
    <property type="match status" value="1"/>
</dbReference>
<evidence type="ECO:0000256" key="5">
    <source>
        <dbReference type="ARBA" id="ARBA00022840"/>
    </source>
</evidence>
<evidence type="ECO:0000256" key="6">
    <source>
        <dbReference type="HAMAP-Rule" id="MF_01926"/>
    </source>
</evidence>
<dbReference type="GO" id="GO:0005737">
    <property type="term" value="C:cytoplasm"/>
    <property type="evidence" value="ECO:0007669"/>
    <property type="project" value="UniProtKB-SubCell"/>
</dbReference>
<dbReference type="EC" id="6.3.5.3" evidence="6"/>
<dbReference type="HAMAP" id="MF_01926">
    <property type="entry name" value="PurS"/>
    <property type="match status" value="1"/>
</dbReference>
<dbReference type="SUPFAM" id="SSF82697">
    <property type="entry name" value="PurS-like"/>
    <property type="match status" value="1"/>
</dbReference>
<dbReference type="GO" id="GO:0006189">
    <property type="term" value="P:'de novo' IMP biosynthetic process"/>
    <property type="evidence" value="ECO:0007669"/>
    <property type="project" value="UniProtKB-UniRule"/>
</dbReference>
<dbReference type="NCBIfam" id="NF004630">
    <property type="entry name" value="PRK05974.1"/>
    <property type="match status" value="1"/>
</dbReference>
<dbReference type="Gene3D" id="3.30.1280.10">
    <property type="entry name" value="Phosphoribosylformylglycinamidine synthase subunit PurS"/>
    <property type="match status" value="1"/>
</dbReference>
<comment type="caution">
    <text evidence="7">The sequence shown here is derived from an EMBL/GenBank/DDBJ whole genome shotgun (WGS) entry which is preliminary data.</text>
</comment>
<dbReference type="RefSeq" id="WP_106524725.1">
    <property type="nucleotide sequence ID" value="NZ_PYGD01000011.1"/>
</dbReference>
<evidence type="ECO:0000256" key="4">
    <source>
        <dbReference type="ARBA" id="ARBA00022755"/>
    </source>
</evidence>
<reference evidence="7 8" key="1">
    <citation type="submission" date="2018-03" db="EMBL/GenBank/DDBJ databases">
        <title>Genomic Encyclopedia of Type Strains, Phase III (KMG-III): the genomes of soil and plant-associated and newly described type strains.</title>
        <authorList>
            <person name="Whitman W."/>
        </authorList>
    </citation>
    <scope>NUCLEOTIDE SEQUENCE [LARGE SCALE GENOMIC DNA]</scope>
    <source>
        <strain evidence="7 8">CGMCC 1.12700</strain>
    </source>
</reference>
<evidence type="ECO:0000256" key="3">
    <source>
        <dbReference type="ARBA" id="ARBA00022741"/>
    </source>
</evidence>
<comment type="catalytic activity">
    <reaction evidence="6">
        <text>N(2)-formyl-N(1)-(5-phospho-beta-D-ribosyl)glycinamide + L-glutamine + ATP + H2O = 2-formamido-N(1)-(5-O-phospho-beta-D-ribosyl)acetamidine + L-glutamate + ADP + phosphate + H(+)</text>
        <dbReference type="Rhea" id="RHEA:17129"/>
        <dbReference type="ChEBI" id="CHEBI:15377"/>
        <dbReference type="ChEBI" id="CHEBI:15378"/>
        <dbReference type="ChEBI" id="CHEBI:29985"/>
        <dbReference type="ChEBI" id="CHEBI:30616"/>
        <dbReference type="ChEBI" id="CHEBI:43474"/>
        <dbReference type="ChEBI" id="CHEBI:58359"/>
        <dbReference type="ChEBI" id="CHEBI:147286"/>
        <dbReference type="ChEBI" id="CHEBI:147287"/>
        <dbReference type="ChEBI" id="CHEBI:456216"/>
        <dbReference type="EC" id="6.3.5.3"/>
    </reaction>
</comment>
<organism evidence="7 8">
    <name type="scientific">Taibaiella chishuiensis</name>
    <dbReference type="NCBI Taxonomy" id="1434707"/>
    <lineage>
        <taxon>Bacteria</taxon>
        <taxon>Pseudomonadati</taxon>
        <taxon>Bacteroidota</taxon>
        <taxon>Chitinophagia</taxon>
        <taxon>Chitinophagales</taxon>
        <taxon>Chitinophagaceae</taxon>
        <taxon>Taibaiella</taxon>
    </lineage>
</organism>
<keyword evidence="3 6" id="KW-0547">Nucleotide-binding</keyword>
<gene>
    <name evidence="6" type="primary">purS</name>
    <name evidence="7" type="ORF">B0I18_11126</name>
</gene>
<keyword evidence="5 6" id="KW-0067">ATP-binding</keyword>
<keyword evidence="1 6" id="KW-0963">Cytoplasm</keyword>
<dbReference type="OrthoDB" id="9799101at2"/>
<dbReference type="Proteomes" id="UP000240572">
    <property type="component" value="Unassembled WGS sequence"/>
</dbReference>
<accession>A0A2P8CWX1</accession>
<evidence type="ECO:0000256" key="2">
    <source>
        <dbReference type="ARBA" id="ARBA00022598"/>
    </source>
</evidence>
<keyword evidence="2 6" id="KW-0436">Ligase</keyword>
<dbReference type="PANTHER" id="PTHR34696">
    <property type="entry name" value="PHOSPHORIBOSYLFORMYLGLYCINAMIDINE SYNTHASE SUBUNIT PURS"/>
    <property type="match status" value="1"/>
</dbReference>
<dbReference type="EMBL" id="PYGD01000011">
    <property type="protein sequence ID" value="PSK89472.1"/>
    <property type="molecule type" value="Genomic_DNA"/>
</dbReference>
<proteinExistence type="inferred from homology"/>
<protein>
    <recommendedName>
        <fullName evidence="6">Phosphoribosylformylglycinamidine synthase subunit PurS</fullName>
        <shortName evidence="6">FGAM synthase</shortName>
        <ecNumber evidence="6">6.3.5.3</ecNumber>
    </recommendedName>
    <alternativeName>
        <fullName evidence="6">Formylglycinamide ribonucleotide amidotransferase subunit III</fullName>
        <shortName evidence="6">FGAR amidotransferase III</shortName>
        <shortName evidence="6">FGAR-AT III</shortName>
    </alternativeName>
    <alternativeName>
        <fullName evidence="6">Phosphoribosylformylglycinamidine synthase subunit III</fullName>
    </alternativeName>
</protein>